<feature type="transmembrane region" description="Helical" evidence="4">
    <location>
        <begin position="146"/>
        <end position="165"/>
    </location>
</feature>
<protein>
    <submittedName>
        <fullName evidence="6">Histidine kinase</fullName>
    </submittedName>
</protein>
<dbReference type="Pfam" id="PF07730">
    <property type="entry name" value="HisKA_3"/>
    <property type="match status" value="1"/>
</dbReference>
<dbReference type="CDD" id="cd16917">
    <property type="entry name" value="HATPase_UhpB-NarQ-NarX-like"/>
    <property type="match status" value="1"/>
</dbReference>
<evidence type="ECO:0000256" key="1">
    <source>
        <dbReference type="ARBA" id="ARBA00022679"/>
    </source>
</evidence>
<keyword evidence="1" id="KW-0808">Transferase</keyword>
<feature type="transmembrane region" description="Helical" evidence="4">
    <location>
        <begin position="111"/>
        <end position="134"/>
    </location>
</feature>
<keyword evidence="4" id="KW-1133">Transmembrane helix</keyword>
<feature type="transmembrane region" description="Helical" evidence="4">
    <location>
        <begin position="177"/>
        <end position="200"/>
    </location>
</feature>
<evidence type="ECO:0000256" key="4">
    <source>
        <dbReference type="SAM" id="Phobius"/>
    </source>
</evidence>
<feature type="transmembrane region" description="Helical" evidence="4">
    <location>
        <begin position="76"/>
        <end position="99"/>
    </location>
</feature>
<keyword evidence="4" id="KW-0812">Transmembrane</keyword>
<dbReference type="InterPro" id="IPR050482">
    <property type="entry name" value="Sensor_HK_TwoCompSys"/>
</dbReference>
<evidence type="ECO:0000313" key="7">
    <source>
        <dbReference type="Proteomes" id="UP000450676"/>
    </source>
</evidence>
<dbReference type="Proteomes" id="UP000450676">
    <property type="component" value="Unassembled WGS sequence"/>
</dbReference>
<keyword evidence="3" id="KW-0902">Two-component regulatory system</keyword>
<dbReference type="EMBL" id="WWCU01000047">
    <property type="protein sequence ID" value="MYN10888.1"/>
    <property type="molecule type" value="Genomic_DNA"/>
</dbReference>
<dbReference type="Gene3D" id="3.30.565.10">
    <property type="entry name" value="Histidine kinase-like ATPase, C-terminal domain"/>
    <property type="match status" value="1"/>
</dbReference>
<dbReference type="GO" id="GO:0016020">
    <property type="term" value="C:membrane"/>
    <property type="evidence" value="ECO:0007669"/>
    <property type="project" value="InterPro"/>
</dbReference>
<dbReference type="RefSeq" id="WP_161075168.1">
    <property type="nucleotide sequence ID" value="NZ_CP086370.1"/>
</dbReference>
<feature type="domain" description="Signal transduction histidine kinase subgroup 3 dimerisation and phosphoacceptor" evidence="5">
    <location>
        <begin position="233"/>
        <end position="293"/>
    </location>
</feature>
<evidence type="ECO:0000256" key="3">
    <source>
        <dbReference type="ARBA" id="ARBA00023012"/>
    </source>
</evidence>
<dbReference type="PANTHER" id="PTHR24421:SF59">
    <property type="entry name" value="OXYGEN SENSOR HISTIDINE KINASE NREB"/>
    <property type="match status" value="1"/>
</dbReference>
<keyword evidence="7" id="KW-1185">Reference proteome</keyword>
<sequence length="431" mass="46223">MNNSSPRPLRAPSRYPAAAILASLILGLLELAPHWAADPARAELYNAVGQLARYIASLTTPAPSLLRAGSDRAEMAYRLFLGGEALLIVSFIALLWWRIRPSPSRTALTGTLLLAAQFALALMLNSLAFHLILSMELAALFTLRRALAWLAVQVLLGAGMDFWVLTSASLHMNDQRIHITLAVLTSERFVQVLGFAFVYLMRQEQRMRVELAASNAQLRATQSLLGDTLRSAERMRIARDLHDAVGHHLTALNLHLDLAVRQADSQPAAPLATARELAKSLLSEVRSVVSAERRESDINVRQALRLLCGGIPSPAIELTMDSGVDACPAAAAHTLLCCVQEAITNTMRHAQAALLTIDIRYAGGGVHARIADDGKGSNGAPEGNGLAGMRERLAEHGGTLSTGSSAATSGRPAARPGHWLEFSLPFSGARA</sequence>
<keyword evidence="4" id="KW-0472">Membrane</keyword>
<dbReference type="PANTHER" id="PTHR24421">
    <property type="entry name" value="NITRATE/NITRITE SENSOR PROTEIN NARX-RELATED"/>
    <property type="match status" value="1"/>
</dbReference>
<reference evidence="6 7" key="1">
    <citation type="submission" date="2019-12" db="EMBL/GenBank/DDBJ databases">
        <title>Novel species isolated from a subtropical stream in China.</title>
        <authorList>
            <person name="Lu H."/>
        </authorList>
    </citation>
    <scope>NUCLEOTIDE SEQUENCE [LARGE SCALE GENOMIC DNA]</scope>
    <source>
        <strain evidence="6 7">FT127W</strain>
    </source>
</reference>
<evidence type="ECO:0000256" key="2">
    <source>
        <dbReference type="ARBA" id="ARBA00022777"/>
    </source>
</evidence>
<gene>
    <name evidence="6" type="ORF">GTP77_26560</name>
</gene>
<accession>A0A7X4KQ22</accession>
<name>A0A7X4KQ22_9BURK</name>
<keyword evidence="2 6" id="KW-0418">Kinase</keyword>
<dbReference type="Gene3D" id="1.20.5.1930">
    <property type="match status" value="1"/>
</dbReference>
<evidence type="ECO:0000313" key="6">
    <source>
        <dbReference type="EMBL" id="MYN10888.1"/>
    </source>
</evidence>
<dbReference type="SUPFAM" id="SSF55874">
    <property type="entry name" value="ATPase domain of HSP90 chaperone/DNA topoisomerase II/histidine kinase"/>
    <property type="match status" value="1"/>
</dbReference>
<proteinExistence type="predicted"/>
<organism evidence="6 7">
    <name type="scientific">Pseudoduganella aquatica</name>
    <dbReference type="NCBI Taxonomy" id="2660641"/>
    <lineage>
        <taxon>Bacteria</taxon>
        <taxon>Pseudomonadati</taxon>
        <taxon>Pseudomonadota</taxon>
        <taxon>Betaproteobacteria</taxon>
        <taxon>Burkholderiales</taxon>
        <taxon>Oxalobacteraceae</taxon>
        <taxon>Telluria group</taxon>
        <taxon>Pseudoduganella</taxon>
    </lineage>
</organism>
<comment type="caution">
    <text evidence="6">The sequence shown here is derived from an EMBL/GenBank/DDBJ whole genome shotgun (WGS) entry which is preliminary data.</text>
</comment>
<evidence type="ECO:0000259" key="5">
    <source>
        <dbReference type="Pfam" id="PF07730"/>
    </source>
</evidence>
<dbReference type="GO" id="GO:0000155">
    <property type="term" value="F:phosphorelay sensor kinase activity"/>
    <property type="evidence" value="ECO:0007669"/>
    <property type="project" value="InterPro"/>
</dbReference>
<dbReference type="GO" id="GO:0046983">
    <property type="term" value="F:protein dimerization activity"/>
    <property type="evidence" value="ECO:0007669"/>
    <property type="project" value="InterPro"/>
</dbReference>
<dbReference type="InterPro" id="IPR036890">
    <property type="entry name" value="HATPase_C_sf"/>
</dbReference>
<dbReference type="AlphaFoldDB" id="A0A7X4KQ22"/>
<dbReference type="InterPro" id="IPR011712">
    <property type="entry name" value="Sig_transdc_His_kin_sub3_dim/P"/>
</dbReference>